<evidence type="ECO:0000259" key="1">
    <source>
        <dbReference type="Pfam" id="PF01979"/>
    </source>
</evidence>
<dbReference type="Gene3D" id="3.20.20.140">
    <property type="entry name" value="Metal-dependent hydrolases"/>
    <property type="match status" value="1"/>
</dbReference>
<sequence length="426" mass="46201">MGSQAGSIILKHANIIDEGRCMGQADIVIKKDRIAAVMPDAGPGEVGDDLLDCSGLTIMSGLCDAHAHLSWIDSADFNSIDSLPVEEHMLRTADNARTYLDAGYTMCVGAAAAKLRLDVAIRNAIDAGQVPGPRYLANGPEISSTGSYIDQLPESRPVAEFGLIADGPDQVRKQVRRLLKQRVDLIKLGLSGEEIVGRPASGQTIMDDDEVEMAVTEAGRMGVRVCAHARSAGAVRLCLDHNVPIIYHASFVDEKSMDELVRRRDEFFVVPSLAFIYRLVEGDGEPFGMPKAVAQHLYQAEVDAAVAAMRRLKREGVRILPGGDYGFAWCPHGTYARDLEYFVDLLDFTPGEALAAATVLGGEIMGRPNDLGRVAPGYLADLILIDSDPISDIKILQERERIVGVMKGGQFFRRPSSQRGEVQGKQ</sequence>
<dbReference type="AlphaFoldDB" id="A0A0M3ANL2"/>
<dbReference type="InterPro" id="IPR006680">
    <property type="entry name" value="Amidohydro-rel"/>
</dbReference>
<gene>
    <name evidence="2" type="ORF">YP76_22080</name>
</gene>
<organism evidence="2 3">
    <name type="scientific">Sphingobium chungbukense</name>
    <dbReference type="NCBI Taxonomy" id="56193"/>
    <lineage>
        <taxon>Bacteria</taxon>
        <taxon>Pseudomonadati</taxon>
        <taxon>Pseudomonadota</taxon>
        <taxon>Alphaproteobacteria</taxon>
        <taxon>Sphingomonadales</taxon>
        <taxon>Sphingomonadaceae</taxon>
        <taxon>Sphingobium</taxon>
    </lineage>
</organism>
<dbReference type="Pfam" id="PF01979">
    <property type="entry name" value="Amidohydro_1"/>
    <property type="match status" value="1"/>
</dbReference>
<dbReference type="PANTHER" id="PTHR43135">
    <property type="entry name" value="ALPHA-D-RIBOSE 1-METHYLPHOSPHONATE 5-TRIPHOSPHATE DIPHOSPHATASE"/>
    <property type="match status" value="1"/>
</dbReference>
<comment type="caution">
    <text evidence="2">The sequence shown here is derived from an EMBL/GenBank/DDBJ whole genome shotgun (WGS) entry which is preliminary data.</text>
</comment>
<evidence type="ECO:0000313" key="2">
    <source>
        <dbReference type="EMBL" id="KKW90129.1"/>
    </source>
</evidence>
<dbReference type="Gene3D" id="2.30.40.10">
    <property type="entry name" value="Urease, subunit C, domain 1"/>
    <property type="match status" value="1"/>
</dbReference>
<protein>
    <recommendedName>
        <fullName evidence="1">Amidohydrolase-related domain-containing protein</fullName>
    </recommendedName>
</protein>
<dbReference type="InterPro" id="IPR051781">
    <property type="entry name" value="Metallo-dep_Hydrolase"/>
</dbReference>
<dbReference type="PANTHER" id="PTHR43135:SF3">
    <property type="entry name" value="ALPHA-D-RIBOSE 1-METHYLPHOSPHONATE 5-TRIPHOSPHATE DIPHOSPHATASE"/>
    <property type="match status" value="1"/>
</dbReference>
<proteinExistence type="predicted"/>
<evidence type="ECO:0000313" key="3">
    <source>
        <dbReference type="Proteomes" id="UP000033874"/>
    </source>
</evidence>
<name>A0A0M3ANL2_9SPHN</name>
<dbReference type="GO" id="GO:0016810">
    <property type="term" value="F:hydrolase activity, acting on carbon-nitrogen (but not peptide) bonds"/>
    <property type="evidence" value="ECO:0007669"/>
    <property type="project" value="InterPro"/>
</dbReference>
<dbReference type="SUPFAM" id="SSF51338">
    <property type="entry name" value="Composite domain of metallo-dependent hydrolases"/>
    <property type="match status" value="1"/>
</dbReference>
<dbReference type="InterPro" id="IPR032466">
    <property type="entry name" value="Metal_Hydrolase"/>
</dbReference>
<dbReference type="Proteomes" id="UP000033874">
    <property type="component" value="Unassembled WGS sequence"/>
</dbReference>
<dbReference type="RefSeq" id="WP_046765750.1">
    <property type="nucleotide sequence ID" value="NZ_LBIC01000012.1"/>
</dbReference>
<reference evidence="2 3" key="1">
    <citation type="submission" date="2015-04" db="EMBL/GenBank/DDBJ databases">
        <title>Genome sequence of aromatic hydrocarbons-degrading Sphingobium chungbukense DJ77.</title>
        <authorList>
            <person name="Kim Y.-C."/>
            <person name="Chae J.-C."/>
        </authorList>
    </citation>
    <scope>NUCLEOTIDE SEQUENCE [LARGE SCALE GENOMIC DNA]</scope>
    <source>
        <strain evidence="2 3">DJ77</strain>
    </source>
</reference>
<dbReference type="CDD" id="cd01299">
    <property type="entry name" value="Met_dep_hydrolase_A"/>
    <property type="match status" value="1"/>
</dbReference>
<feature type="domain" description="Amidohydrolase-related" evidence="1">
    <location>
        <begin position="58"/>
        <end position="410"/>
    </location>
</feature>
<dbReference type="SUPFAM" id="SSF51556">
    <property type="entry name" value="Metallo-dependent hydrolases"/>
    <property type="match status" value="1"/>
</dbReference>
<dbReference type="InterPro" id="IPR057744">
    <property type="entry name" value="OTAase-like"/>
</dbReference>
<accession>A0A0M3ANL2</accession>
<dbReference type="EMBL" id="LBIC01000012">
    <property type="protein sequence ID" value="KKW90129.1"/>
    <property type="molecule type" value="Genomic_DNA"/>
</dbReference>
<dbReference type="STRING" id="56193.YP76_22080"/>
<dbReference type="InterPro" id="IPR011059">
    <property type="entry name" value="Metal-dep_hydrolase_composite"/>
</dbReference>
<dbReference type="PATRIC" id="fig|56193.3.peg.4644"/>
<keyword evidence="3" id="KW-1185">Reference proteome</keyword>